<reference evidence="3 4" key="1">
    <citation type="submission" date="2018-01" db="EMBL/GenBank/DDBJ databases">
        <title>Complete genome sequence of Bacteriovorax stolpii DSM12778.</title>
        <authorList>
            <person name="Tang B."/>
            <person name="Chang J."/>
        </authorList>
    </citation>
    <scope>NUCLEOTIDE SEQUENCE [LARGE SCALE GENOMIC DNA]</scope>
    <source>
        <strain evidence="3 4">DSM 12778</strain>
    </source>
</reference>
<dbReference type="RefSeq" id="WP_102242199.1">
    <property type="nucleotide sequence ID" value="NZ_CP025704.1"/>
</dbReference>
<keyword evidence="2" id="KW-0472">Membrane</keyword>
<dbReference type="EMBL" id="CP025704">
    <property type="protein sequence ID" value="AUN96904.1"/>
    <property type="molecule type" value="Genomic_DNA"/>
</dbReference>
<name>A0A2K9NQ55_BACTC</name>
<feature type="region of interest" description="Disordered" evidence="1">
    <location>
        <begin position="69"/>
        <end position="93"/>
    </location>
</feature>
<gene>
    <name evidence="3" type="ORF">C0V70_02035</name>
</gene>
<evidence type="ECO:0000313" key="3">
    <source>
        <dbReference type="EMBL" id="AUN96904.1"/>
    </source>
</evidence>
<evidence type="ECO:0000256" key="2">
    <source>
        <dbReference type="SAM" id="Phobius"/>
    </source>
</evidence>
<organism evidence="3 4">
    <name type="scientific">Bacteriovorax stolpii</name>
    <name type="common">Bdellovibrio stolpii</name>
    <dbReference type="NCBI Taxonomy" id="960"/>
    <lineage>
        <taxon>Bacteria</taxon>
        <taxon>Pseudomonadati</taxon>
        <taxon>Bdellovibrionota</taxon>
        <taxon>Bacteriovoracia</taxon>
        <taxon>Bacteriovoracales</taxon>
        <taxon>Bacteriovoracaceae</taxon>
        <taxon>Bacteriovorax</taxon>
    </lineage>
</organism>
<dbReference type="AlphaFoldDB" id="A0A2K9NQ55"/>
<keyword evidence="4" id="KW-1185">Reference proteome</keyword>
<dbReference type="Proteomes" id="UP000235584">
    <property type="component" value="Chromosome"/>
</dbReference>
<dbReference type="KEGG" id="bsto:C0V70_02035"/>
<sequence>MSAEQIITVSVMCLWFLFPIGMFVSVWRQQNDEKRTFHPTKAKRPSTIHVVPQASYVYEDSEDDINDEVHQQDYDYTKVPKRDSDRDTHCTNN</sequence>
<keyword evidence="2" id="KW-1133">Transmembrane helix</keyword>
<proteinExistence type="predicted"/>
<protein>
    <submittedName>
        <fullName evidence="3">Uncharacterized protein</fullName>
    </submittedName>
</protein>
<accession>A0A2K9NQ55</accession>
<keyword evidence="2" id="KW-0812">Transmembrane</keyword>
<feature type="transmembrane region" description="Helical" evidence="2">
    <location>
        <begin position="6"/>
        <end position="27"/>
    </location>
</feature>
<evidence type="ECO:0000313" key="4">
    <source>
        <dbReference type="Proteomes" id="UP000235584"/>
    </source>
</evidence>
<evidence type="ECO:0000256" key="1">
    <source>
        <dbReference type="SAM" id="MobiDB-lite"/>
    </source>
</evidence>